<keyword evidence="1" id="KW-0812">Transmembrane</keyword>
<sequence length="238" mass="25510">MLPIASYGRAVVAAQRRPVTRGAMQVDSVTIIFVVLAAFVLWKLRSLLGEREGFEQRFQNGPPASAPGAPAQPSPMELEWSECAERGGPVWRGFEEIAKAQRDFSPKSFLGGACSAYEMIVKAFSDGDEEALRGLTSPDVLAGFKTALDARKARGETMQTTLVGLNDAKIVEARVEKNLAIVAVRFDGQFITATHGPDGALVEGDPTAPANVIDIWTFARPHDSGAPNWTLVATSPGQ</sequence>
<organism evidence="3 4">
    <name type="scientific">Rhodoblastus sphagnicola</name>
    <dbReference type="NCBI Taxonomy" id="333368"/>
    <lineage>
        <taxon>Bacteria</taxon>
        <taxon>Pseudomonadati</taxon>
        <taxon>Pseudomonadota</taxon>
        <taxon>Alphaproteobacteria</taxon>
        <taxon>Hyphomicrobiales</taxon>
        <taxon>Rhodoblastaceae</taxon>
        <taxon>Rhodoblastus</taxon>
    </lineage>
</organism>
<accession>A0A2S6NEP6</accession>
<name>A0A2S6NEP6_9HYPH</name>
<dbReference type="SUPFAM" id="SSF54427">
    <property type="entry name" value="NTF2-like"/>
    <property type="match status" value="1"/>
</dbReference>
<keyword evidence="1" id="KW-0472">Membrane</keyword>
<keyword evidence="1" id="KW-1133">Transmembrane helix</keyword>
<dbReference type="Proteomes" id="UP000239089">
    <property type="component" value="Unassembled WGS sequence"/>
</dbReference>
<evidence type="ECO:0000259" key="2">
    <source>
        <dbReference type="SMART" id="SM00978"/>
    </source>
</evidence>
<dbReference type="PANTHER" id="PTHR41542:SF1">
    <property type="entry name" value="BLL5807 PROTEIN"/>
    <property type="match status" value="1"/>
</dbReference>
<feature type="domain" description="Tim44-like" evidence="2">
    <location>
        <begin position="90"/>
        <end position="236"/>
    </location>
</feature>
<keyword evidence="4" id="KW-1185">Reference proteome</keyword>
<dbReference type="Pfam" id="PF04280">
    <property type="entry name" value="Tim44"/>
    <property type="match status" value="1"/>
</dbReference>
<dbReference type="AlphaFoldDB" id="A0A2S6NEP6"/>
<dbReference type="Gene3D" id="3.10.450.240">
    <property type="match status" value="1"/>
</dbReference>
<dbReference type="PANTHER" id="PTHR41542">
    <property type="entry name" value="BLL5807 PROTEIN"/>
    <property type="match status" value="1"/>
</dbReference>
<reference evidence="3 4" key="1">
    <citation type="journal article" date="2018" name="Arch. Microbiol.">
        <title>New insights into the metabolic potential of the phototrophic purple bacterium Rhodopila globiformis DSM 161(T) from its draft genome sequence and evidence for a vanadium-dependent nitrogenase.</title>
        <authorList>
            <person name="Imhoff J.F."/>
            <person name="Rahn T."/>
            <person name="Kunzel S."/>
            <person name="Neulinger S.C."/>
        </authorList>
    </citation>
    <scope>NUCLEOTIDE SEQUENCE [LARGE SCALE GENOMIC DNA]</scope>
    <source>
        <strain evidence="3 4">DSM 16996</strain>
    </source>
</reference>
<dbReference type="NCBIfam" id="NF033779">
    <property type="entry name" value="Tim44_TimA_adap"/>
    <property type="match status" value="1"/>
</dbReference>
<comment type="caution">
    <text evidence="3">The sequence shown here is derived from an EMBL/GenBank/DDBJ whole genome shotgun (WGS) entry which is preliminary data.</text>
</comment>
<gene>
    <name evidence="3" type="ORF">CCR94_03040</name>
</gene>
<dbReference type="InterPro" id="IPR007379">
    <property type="entry name" value="Tim44-like_dom"/>
</dbReference>
<proteinExistence type="predicted"/>
<evidence type="ECO:0000256" key="1">
    <source>
        <dbReference type="SAM" id="Phobius"/>
    </source>
</evidence>
<protein>
    <recommendedName>
        <fullName evidence="2">Tim44-like domain-containing protein</fullName>
    </recommendedName>
</protein>
<dbReference type="InterPro" id="IPR032710">
    <property type="entry name" value="NTF2-like_dom_sf"/>
</dbReference>
<evidence type="ECO:0000313" key="3">
    <source>
        <dbReference type="EMBL" id="PPQ33070.1"/>
    </source>
</evidence>
<dbReference type="EMBL" id="NHSJ01000030">
    <property type="protein sequence ID" value="PPQ33070.1"/>
    <property type="molecule type" value="Genomic_DNA"/>
</dbReference>
<dbReference type="SMART" id="SM00978">
    <property type="entry name" value="Tim44"/>
    <property type="match status" value="1"/>
</dbReference>
<evidence type="ECO:0000313" key="4">
    <source>
        <dbReference type="Proteomes" id="UP000239089"/>
    </source>
</evidence>
<feature type="transmembrane region" description="Helical" evidence="1">
    <location>
        <begin position="22"/>
        <end position="42"/>
    </location>
</feature>